<dbReference type="Pfam" id="PF17802">
    <property type="entry name" value="SpaA"/>
    <property type="match status" value="2"/>
</dbReference>
<dbReference type="NCBIfam" id="TIGR01167">
    <property type="entry name" value="LPXTG_anchor"/>
    <property type="match status" value="1"/>
</dbReference>
<dbReference type="AlphaFoldDB" id="A0A5C4U741"/>
<feature type="domain" description="SpaA-like prealbumin fold" evidence="9">
    <location>
        <begin position="352"/>
        <end position="482"/>
    </location>
</feature>
<sequence length="574" mass="61097">MTVRSVAAFAALGLSLTTVPLGTPVAFAQNAQPSSLILQDTGKLTIHKHANPDSTKTPTGEVDPTIQGEKLQGVEFTITKINNVDLKTNEGLAKAAGLTVDQAKKNLGAPKFVQTTNANGEIVLTDLPIGAYLVQETKPKEGYTPAADFIAFVPMTKGNEATGGTSWNYDVHAYPKNYSKKQPEKQVVDRDQNGKLAGPGDVVNYYINTQVRKIQDGKRLSYYFVEDSLDKTNFDVNKATVEVAIKTPNAADFTKLTEGADYTLVKNAANNSFRVAFTAGGLKKLESNTAIRTGVAVQKLTNKQAAPNQAVEFEPNNPNSDWDVNGNPPTPPTTPPPGTPGTKTNIVESRWGELKFQKVDGAGAALAGAEFKIVQTKPGTTTCEAVKVDDVIKNDPKSINGFVVSAQDDFANTYADTFVSNKDGQVSVSGLHVTDWVNGKAVDPAQKSVYCLVETKAPAGKELLSKPLQFELVASNQTKKVVVPQLTTTWTTDQNGKVQDLQETAGSTTINVPVYQPASVKIGDKGDGKVVNLDDTTPNLPLTGGAGIVGMILAGLAIVFGGAFWARRNAKSQS</sequence>
<dbReference type="OrthoDB" id="3199332at2"/>
<organism evidence="10 11">
    <name type="scientific">Corynebacterium tapiri</name>
    <dbReference type="NCBI Taxonomy" id="1448266"/>
    <lineage>
        <taxon>Bacteria</taxon>
        <taxon>Bacillati</taxon>
        <taxon>Actinomycetota</taxon>
        <taxon>Actinomycetes</taxon>
        <taxon>Mycobacteriales</taxon>
        <taxon>Corynebacteriaceae</taxon>
        <taxon>Corynebacterium</taxon>
    </lineage>
</organism>
<evidence type="ECO:0000256" key="4">
    <source>
        <dbReference type="ARBA" id="ARBA00023088"/>
    </source>
</evidence>
<dbReference type="Pfam" id="PF00746">
    <property type="entry name" value="Gram_pos_anchor"/>
    <property type="match status" value="1"/>
</dbReference>
<keyword evidence="1" id="KW-0134">Cell wall</keyword>
<evidence type="ECO:0000313" key="10">
    <source>
        <dbReference type="EMBL" id="TNL99807.1"/>
    </source>
</evidence>
<dbReference type="NCBIfam" id="NF033902">
    <property type="entry name" value="iso_D2_wall_anc"/>
    <property type="match status" value="1"/>
</dbReference>
<keyword evidence="11" id="KW-1185">Reference proteome</keyword>
<dbReference type="RefSeq" id="WP_139464723.1">
    <property type="nucleotide sequence ID" value="NZ_VDHJ01000002.1"/>
</dbReference>
<evidence type="ECO:0000259" key="9">
    <source>
        <dbReference type="Pfam" id="PF17802"/>
    </source>
</evidence>
<feature type="chain" id="PRO_5023036960" evidence="7">
    <location>
        <begin position="29"/>
        <end position="574"/>
    </location>
</feature>
<keyword evidence="6" id="KW-1133">Transmembrane helix</keyword>
<dbReference type="SUPFAM" id="SSF49478">
    <property type="entry name" value="Cna protein B-type domain"/>
    <property type="match status" value="1"/>
</dbReference>
<dbReference type="Gene3D" id="2.60.40.740">
    <property type="match status" value="1"/>
</dbReference>
<feature type="region of interest" description="Disordered" evidence="5">
    <location>
        <begin position="313"/>
        <end position="341"/>
    </location>
</feature>
<evidence type="ECO:0000259" key="8">
    <source>
        <dbReference type="Pfam" id="PF00746"/>
    </source>
</evidence>
<feature type="signal peptide" evidence="7">
    <location>
        <begin position="1"/>
        <end position="28"/>
    </location>
</feature>
<feature type="transmembrane region" description="Helical" evidence="6">
    <location>
        <begin position="542"/>
        <end position="566"/>
    </location>
</feature>
<comment type="caution">
    <text evidence="10">The sequence shown here is derived from an EMBL/GenBank/DDBJ whole genome shotgun (WGS) entry which is preliminary data.</text>
</comment>
<feature type="compositionally biased region" description="Pro residues" evidence="5">
    <location>
        <begin position="328"/>
        <end position="339"/>
    </location>
</feature>
<dbReference type="InterPro" id="IPR019931">
    <property type="entry name" value="LPXTG_anchor"/>
</dbReference>
<evidence type="ECO:0000256" key="2">
    <source>
        <dbReference type="ARBA" id="ARBA00022525"/>
    </source>
</evidence>
<name>A0A5C4U741_9CORY</name>
<evidence type="ECO:0000256" key="1">
    <source>
        <dbReference type="ARBA" id="ARBA00022512"/>
    </source>
</evidence>
<keyword evidence="6" id="KW-0472">Membrane</keyword>
<dbReference type="InterPro" id="IPR013783">
    <property type="entry name" value="Ig-like_fold"/>
</dbReference>
<accession>A0A5C4U741</accession>
<gene>
    <name evidence="10" type="ORF">FHE74_01860</name>
</gene>
<feature type="domain" description="Gram-positive cocci surface proteins LPxTG" evidence="8">
    <location>
        <begin position="537"/>
        <end position="571"/>
    </location>
</feature>
<dbReference type="Proteomes" id="UP000312032">
    <property type="component" value="Unassembled WGS sequence"/>
</dbReference>
<dbReference type="InterPro" id="IPR041033">
    <property type="entry name" value="SpaA_PFL_dom_1"/>
</dbReference>
<dbReference type="Gene3D" id="2.60.40.10">
    <property type="entry name" value="Immunoglobulins"/>
    <property type="match status" value="2"/>
</dbReference>
<keyword evidence="3 7" id="KW-0732">Signal</keyword>
<proteinExistence type="predicted"/>
<evidence type="ECO:0000256" key="7">
    <source>
        <dbReference type="SAM" id="SignalP"/>
    </source>
</evidence>
<dbReference type="InterPro" id="IPR048052">
    <property type="entry name" value="FM1-like"/>
</dbReference>
<keyword evidence="4" id="KW-0572">Peptidoglycan-anchor</keyword>
<protein>
    <submittedName>
        <fullName evidence="10">LPXTG cell wall anchor domain-containing protein</fullName>
    </submittedName>
</protein>
<feature type="domain" description="SpaA-like prealbumin fold" evidence="9">
    <location>
        <begin position="68"/>
        <end position="148"/>
    </location>
</feature>
<evidence type="ECO:0000313" key="11">
    <source>
        <dbReference type="Proteomes" id="UP000312032"/>
    </source>
</evidence>
<keyword evidence="2" id="KW-0964">Secreted</keyword>
<evidence type="ECO:0000256" key="6">
    <source>
        <dbReference type="SAM" id="Phobius"/>
    </source>
</evidence>
<keyword evidence="6" id="KW-0812">Transmembrane</keyword>
<reference evidence="10 11" key="1">
    <citation type="submission" date="2019-06" db="EMBL/GenBank/DDBJ databases">
        <authorList>
            <person name="Li J."/>
        </authorList>
    </citation>
    <scope>NUCLEOTIDE SEQUENCE [LARGE SCALE GENOMIC DNA]</scope>
    <source>
        <strain evidence="10 11">LMG 28165</strain>
    </source>
</reference>
<dbReference type="EMBL" id="VDHJ01000002">
    <property type="protein sequence ID" value="TNL99807.1"/>
    <property type="molecule type" value="Genomic_DNA"/>
</dbReference>
<evidence type="ECO:0000256" key="3">
    <source>
        <dbReference type="ARBA" id="ARBA00022729"/>
    </source>
</evidence>
<dbReference type="GO" id="GO:0005975">
    <property type="term" value="P:carbohydrate metabolic process"/>
    <property type="evidence" value="ECO:0007669"/>
    <property type="project" value="UniProtKB-ARBA"/>
</dbReference>
<evidence type="ECO:0000256" key="5">
    <source>
        <dbReference type="SAM" id="MobiDB-lite"/>
    </source>
</evidence>